<name>A0A2K8KN33_9GAMM</name>
<dbReference type="KEGG" id="rfo:REIFOR_01072"/>
<reference evidence="3 4" key="1">
    <citation type="journal article" date="2017" name="Environ. Microbiol.">
        <title>Genomic and physiological analyses of 'Reinekea forsetii' reveal a versatile opportunistic lifestyle during spring algae blooms.</title>
        <authorList>
            <person name="Avci B."/>
            <person name="Hahnke R.L."/>
            <person name="Chafee M."/>
            <person name="Fischer T."/>
            <person name="Gruber-Vodicka H."/>
            <person name="Tegetmeyer H.E."/>
            <person name="Harder J."/>
            <person name="Fuchs B.M."/>
            <person name="Amann R.I."/>
            <person name="Teeling H."/>
        </authorList>
    </citation>
    <scope>NUCLEOTIDE SEQUENCE [LARGE SCALE GENOMIC DNA]</scope>
    <source>
        <strain evidence="3 4">Hel1_31_D35</strain>
    </source>
</reference>
<keyword evidence="4" id="KW-1185">Reference proteome</keyword>
<evidence type="ECO:0000256" key="2">
    <source>
        <dbReference type="SAM" id="Phobius"/>
    </source>
</evidence>
<evidence type="ECO:0000256" key="1">
    <source>
        <dbReference type="SAM" id="MobiDB-lite"/>
    </source>
</evidence>
<keyword evidence="2" id="KW-0812">Transmembrane</keyword>
<sequence length="374" mass="41074">MVHVDQYSAFCPKEGWMPVALCRITPDNEARKKNKQGYMMAEKTPAGDLPRMVPDRDDIRTRNVRANPERKPAAEKKTSAGQSKSHTSWVVALFLIVAGVAIGYLALQQYSAVQLLNSYEERLILADERIVRLEQSLTQTDESVSMNGTAINAQFKAIKVETDMQMDEIRKLWDVANVRNRAWIVANQTALAEQLESVSLINTSLATVQSGQAEDVKKLASLSEQLSVEKTQRGESEQKFEQALVQIEQQFEQFTAVEQQLVQELGLITVDLAAASSTLGSIVDANYGEQILTLTLTQELAAAQRDQISAEQGKIIADQDEISAKQEINTANITELLGAIEAVDAGRLATNKRLTALSGQLDTVSAKVIALTGQ</sequence>
<protein>
    <submittedName>
        <fullName evidence="3">Uncharacterized protein</fullName>
    </submittedName>
</protein>
<gene>
    <name evidence="3" type="ORF">REIFOR_01072</name>
</gene>
<dbReference type="Proteomes" id="UP000229757">
    <property type="component" value="Chromosome"/>
</dbReference>
<accession>A0A2K8KN33</accession>
<keyword evidence="2" id="KW-0472">Membrane</keyword>
<feature type="region of interest" description="Disordered" evidence="1">
    <location>
        <begin position="33"/>
        <end position="81"/>
    </location>
</feature>
<organism evidence="3 4">
    <name type="scientific">Reinekea forsetii</name>
    <dbReference type="NCBI Taxonomy" id="1336806"/>
    <lineage>
        <taxon>Bacteria</taxon>
        <taxon>Pseudomonadati</taxon>
        <taxon>Pseudomonadota</taxon>
        <taxon>Gammaproteobacteria</taxon>
        <taxon>Oceanospirillales</taxon>
        <taxon>Saccharospirillaceae</taxon>
        <taxon>Reinekea</taxon>
    </lineage>
</organism>
<feature type="compositionally biased region" description="Basic and acidic residues" evidence="1">
    <location>
        <begin position="53"/>
        <end position="78"/>
    </location>
</feature>
<evidence type="ECO:0000313" key="4">
    <source>
        <dbReference type="Proteomes" id="UP000229757"/>
    </source>
</evidence>
<keyword evidence="2" id="KW-1133">Transmembrane helix</keyword>
<proteinExistence type="predicted"/>
<dbReference type="AlphaFoldDB" id="A0A2K8KN33"/>
<dbReference type="EMBL" id="CP011797">
    <property type="protein sequence ID" value="ATX76225.1"/>
    <property type="molecule type" value="Genomic_DNA"/>
</dbReference>
<evidence type="ECO:0000313" key="3">
    <source>
        <dbReference type="EMBL" id="ATX76225.1"/>
    </source>
</evidence>
<feature type="transmembrane region" description="Helical" evidence="2">
    <location>
        <begin position="86"/>
        <end position="107"/>
    </location>
</feature>